<protein>
    <recommendedName>
        <fullName evidence="8">Tagatose-6-phosphate kinase</fullName>
        <ecNumber evidence="8">2.7.1.144</ecNumber>
    </recommendedName>
</protein>
<dbReference type="NCBIfam" id="TIGR03828">
    <property type="entry name" value="pfkB"/>
    <property type="match status" value="1"/>
</dbReference>
<evidence type="ECO:0000256" key="2">
    <source>
        <dbReference type="ARBA" id="ARBA00022679"/>
    </source>
</evidence>
<dbReference type="InterPro" id="IPR022463">
    <property type="entry name" value="1-PFruKinase"/>
</dbReference>
<evidence type="ECO:0000256" key="1">
    <source>
        <dbReference type="ARBA" id="ARBA00005380"/>
    </source>
</evidence>
<evidence type="ECO:0000313" key="11">
    <source>
        <dbReference type="EMBL" id="KRL43998.1"/>
    </source>
</evidence>
<keyword evidence="12" id="KW-1185">Reference proteome</keyword>
<dbReference type="RefSeq" id="WP_056964037.1">
    <property type="nucleotide sequence ID" value="NZ_AZEU01000174.1"/>
</dbReference>
<name>A0A0R1QHM5_9LACO</name>
<keyword evidence="5 9" id="KW-0418">Kinase</keyword>
<dbReference type="InterPro" id="IPR002173">
    <property type="entry name" value="Carboh/pur_kinase_PfkB_CS"/>
</dbReference>
<comment type="similarity">
    <text evidence="1">Belongs to the carbohydrate kinase pfkB family.</text>
</comment>
<dbReference type="GO" id="GO:0009024">
    <property type="term" value="F:tagatose-6-phosphate kinase activity"/>
    <property type="evidence" value="ECO:0007669"/>
    <property type="project" value="UniProtKB-EC"/>
</dbReference>
<comment type="catalytic activity">
    <reaction evidence="7 9">
        <text>beta-D-fructose 1-phosphate + ATP = beta-D-fructose 1,6-bisphosphate + ADP + H(+)</text>
        <dbReference type="Rhea" id="RHEA:14213"/>
        <dbReference type="ChEBI" id="CHEBI:15378"/>
        <dbReference type="ChEBI" id="CHEBI:30616"/>
        <dbReference type="ChEBI" id="CHEBI:32966"/>
        <dbReference type="ChEBI" id="CHEBI:138881"/>
        <dbReference type="ChEBI" id="CHEBI:456216"/>
        <dbReference type="EC" id="2.7.1.56"/>
    </reaction>
</comment>
<evidence type="ECO:0000256" key="9">
    <source>
        <dbReference type="RuleBase" id="RU369061"/>
    </source>
</evidence>
<evidence type="ECO:0000256" key="4">
    <source>
        <dbReference type="ARBA" id="ARBA00022741"/>
    </source>
</evidence>
<gene>
    <name evidence="11" type="ORF">FD01_GL001452</name>
</gene>
<dbReference type="GO" id="GO:0016052">
    <property type="term" value="P:carbohydrate catabolic process"/>
    <property type="evidence" value="ECO:0007669"/>
    <property type="project" value="UniProtKB-ARBA"/>
</dbReference>
<dbReference type="SUPFAM" id="SSF53613">
    <property type="entry name" value="Ribokinase-like"/>
    <property type="match status" value="1"/>
</dbReference>
<dbReference type="UniPathway" id="UPA00704">
    <property type="reaction ID" value="UER00715"/>
</dbReference>
<dbReference type="InterPro" id="IPR011611">
    <property type="entry name" value="PfkB_dom"/>
</dbReference>
<evidence type="ECO:0000256" key="6">
    <source>
        <dbReference type="ARBA" id="ARBA00022840"/>
    </source>
</evidence>
<keyword evidence="4 8" id="KW-0547">Nucleotide-binding</keyword>
<dbReference type="Pfam" id="PF00294">
    <property type="entry name" value="PfkB"/>
    <property type="match status" value="1"/>
</dbReference>
<proteinExistence type="inferred from homology"/>
<reference evidence="11 12" key="1">
    <citation type="journal article" date="2015" name="Genome Announc.">
        <title>Expanding the biotechnology potential of lactobacilli through comparative genomics of 213 strains and associated genera.</title>
        <authorList>
            <person name="Sun Z."/>
            <person name="Harris H.M."/>
            <person name="McCann A."/>
            <person name="Guo C."/>
            <person name="Argimon S."/>
            <person name="Zhang W."/>
            <person name="Yang X."/>
            <person name="Jeffery I.B."/>
            <person name="Cooney J.C."/>
            <person name="Kagawa T.F."/>
            <person name="Liu W."/>
            <person name="Song Y."/>
            <person name="Salvetti E."/>
            <person name="Wrobel A."/>
            <person name="Rasinkangas P."/>
            <person name="Parkhill J."/>
            <person name="Rea M.C."/>
            <person name="O'Sullivan O."/>
            <person name="Ritari J."/>
            <person name="Douillard F.P."/>
            <person name="Paul Ross R."/>
            <person name="Yang R."/>
            <person name="Briner A.E."/>
            <person name="Felis G.E."/>
            <person name="de Vos W.M."/>
            <person name="Barrangou R."/>
            <person name="Klaenhammer T.R."/>
            <person name="Caufield P.W."/>
            <person name="Cui Y."/>
            <person name="Zhang H."/>
            <person name="O'Toole P.W."/>
        </authorList>
    </citation>
    <scope>NUCLEOTIDE SEQUENCE [LARGE SCALE GENOMIC DNA]</scope>
    <source>
        <strain evidence="11 12">DSM 13343</strain>
    </source>
</reference>
<dbReference type="Gene3D" id="3.40.1190.20">
    <property type="match status" value="1"/>
</dbReference>
<dbReference type="InterPro" id="IPR029056">
    <property type="entry name" value="Ribokinase-like"/>
</dbReference>
<evidence type="ECO:0000259" key="10">
    <source>
        <dbReference type="Pfam" id="PF00294"/>
    </source>
</evidence>
<dbReference type="GO" id="GO:0005524">
    <property type="term" value="F:ATP binding"/>
    <property type="evidence" value="ECO:0007669"/>
    <property type="project" value="UniProtKB-UniRule"/>
</dbReference>
<comment type="similarity">
    <text evidence="8">Belongs to the carbohydrate kinase PfkB family. LacC subfamily.</text>
</comment>
<dbReference type="CDD" id="cd01164">
    <property type="entry name" value="FruK_PfkB_like"/>
    <property type="match status" value="1"/>
</dbReference>
<comment type="function">
    <text evidence="9">Catalyzes the ATP-dependent phosphorylation of fructose-l-phosphate to fructose-l,6-bisphosphate.</text>
</comment>
<dbReference type="PIRSF" id="PIRSF000535">
    <property type="entry name" value="1PFK/6PFK/LacC"/>
    <property type="match status" value="1"/>
</dbReference>
<dbReference type="GO" id="GO:0005988">
    <property type="term" value="P:lactose metabolic process"/>
    <property type="evidence" value="ECO:0007669"/>
    <property type="project" value="UniProtKB-KW"/>
</dbReference>
<keyword evidence="3 8" id="KW-0423">Lactose metabolism</keyword>
<dbReference type="Proteomes" id="UP000051790">
    <property type="component" value="Unassembled WGS sequence"/>
</dbReference>
<feature type="domain" description="Carbohydrate kinase PfkB" evidence="10">
    <location>
        <begin position="22"/>
        <end position="283"/>
    </location>
</feature>
<dbReference type="EC" id="2.7.1.144" evidence="8"/>
<comment type="catalytic activity">
    <reaction evidence="8">
        <text>D-tagatofuranose 6-phosphate + ATP = D-tagatofuranose 1,6-bisphosphate + ADP + H(+)</text>
        <dbReference type="Rhea" id="RHEA:12420"/>
        <dbReference type="ChEBI" id="CHEBI:15378"/>
        <dbReference type="ChEBI" id="CHEBI:30616"/>
        <dbReference type="ChEBI" id="CHEBI:58694"/>
        <dbReference type="ChEBI" id="CHEBI:58695"/>
        <dbReference type="ChEBI" id="CHEBI:456216"/>
        <dbReference type="EC" id="2.7.1.144"/>
    </reaction>
</comment>
<dbReference type="PROSITE" id="PS00583">
    <property type="entry name" value="PFKB_KINASES_1"/>
    <property type="match status" value="1"/>
</dbReference>
<comment type="pathway">
    <text evidence="8">Carbohydrate metabolism; D-tagatose 6-phosphate degradation; D-glyceraldehyde 3-phosphate and glycerone phosphate from D-tagatose 6-phosphate: step 1/2.</text>
</comment>
<evidence type="ECO:0000256" key="3">
    <source>
        <dbReference type="ARBA" id="ARBA00022736"/>
    </source>
</evidence>
<dbReference type="OrthoDB" id="9801219at2"/>
<comment type="caution">
    <text evidence="11">The sequence shown here is derived from an EMBL/GenBank/DDBJ whole genome shotgun (WGS) entry which is preliminary data.</text>
</comment>
<dbReference type="EMBL" id="AZEU01000174">
    <property type="protein sequence ID" value="KRL43998.1"/>
    <property type="molecule type" value="Genomic_DNA"/>
</dbReference>
<keyword evidence="6 8" id="KW-0067">ATP-binding</keyword>
<dbReference type="GO" id="GO:0044281">
    <property type="term" value="P:small molecule metabolic process"/>
    <property type="evidence" value="ECO:0007669"/>
    <property type="project" value="UniProtKB-ARBA"/>
</dbReference>
<dbReference type="AlphaFoldDB" id="A0A0R1QHM5"/>
<dbReference type="NCBIfam" id="TIGR03168">
    <property type="entry name" value="1-PFK"/>
    <property type="match status" value="1"/>
</dbReference>
<dbReference type="InterPro" id="IPR017583">
    <property type="entry name" value="Tagatose/fructose_Pkinase"/>
</dbReference>
<dbReference type="PATRIC" id="fig|1423769.4.peg.1559"/>
<keyword evidence="2 8" id="KW-0808">Transferase</keyword>
<evidence type="ECO:0000256" key="8">
    <source>
        <dbReference type="PIRNR" id="PIRNR000535"/>
    </source>
</evidence>
<dbReference type="FunFam" id="3.40.1190.20:FF:000001">
    <property type="entry name" value="Phosphofructokinase"/>
    <property type="match status" value="1"/>
</dbReference>
<accession>A0A0R1QHM5</accession>
<dbReference type="GO" id="GO:2001059">
    <property type="term" value="P:D-tagatose 6-phosphate catabolic process"/>
    <property type="evidence" value="ECO:0007669"/>
    <property type="project" value="UniProtKB-UniPathway"/>
</dbReference>
<dbReference type="GO" id="GO:0005829">
    <property type="term" value="C:cytosol"/>
    <property type="evidence" value="ECO:0007669"/>
    <property type="project" value="TreeGrafter"/>
</dbReference>
<sequence length="305" mass="32383">MLYSITLNPSIDYVIGLPKLELGLVNRLESDHKLPGGKGINVSRILEQLGLPSIALGFAGGFTGKFLQDRLAELGLKTDFTKVADDTRINVKLKADQETELNAAGPTIRPDEVNAFRSKLKHRLQPGDVVVMAGSLPAGLPETFYRDLIPDIQAAGADFVIDTTGQALLDTLADHPYVVKPNHHELAELFGDAEYDSFAATAEAGRKLLGLGAQHVLVSMAGKGALMITKDAAYHGFCKPDKVQNSVGAGDSMLAGFTGTLAQTGDALEAFKMALACGSATAFSIDLADKAKIDAVYQTITVEKL</sequence>
<dbReference type="PROSITE" id="PS00584">
    <property type="entry name" value="PFKB_KINASES_2"/>
    <property type="match status" value="1"/>
</dbReference>
<organism evidence="11 12">
    <name type="scientific">Lacticaseibacillus manihotivorans DSM 13343 = JCM 12514</name>
    <dbReference type="NCBI Taxonomy" id="1423769"/>
    <lineage>
        <taxon>Bacteria</taxon>
        <taxon>Bacillati</taxon>
        <taxon>Bacillota</taxon>
        <taxon>Bacilli</taxon>
        <taxon>Lactobacillales</taxon>
        <taxon>Lactobacillaceae</taxon>
        <taxon>Lacticaseibacillus</taxon>
    </lineage>
</organism>
<dbReference type="PANTHER" id="PTHR46566">
    <property type="entry name" value="1-PHOSPHOFRUCTOKINASE-RELATED"/>
    <property type="match status" value="1"/>
</dbReference>
<evidence type="ECO:0000256" key="7">
    <source>
        <dbReference type="ARBA" id="ARBA00047745"/>
    </source>
</evidence>
<dbReference type="PANTHER" id="PTHR46566:SF1">
    <property type="entry name" value="1-PHOSPHOFRUCTOKINASE"/>
    <property type="match status" value="1"/>
</dbReference>
<evidence type="ECO:0000256" key="5">
    <source>
        <dbReference type="ARBA" id="ARBA00022777"/>
    </source>
</evidence>
<evidence type="ECO:0000313" key="12">
    <source>
        <dbReference type="Proteomes" id="UP000051790"/>
    </source>
</evidence>
<dbReference type="GO" id="GO:0008662">
    <property type="term" value="F:1-phosphofructokinase activity"/>
    <property type="evidence" value="ECO:0007669"/>
    <property type="project" value="UniProtKB-UniRule"/>
</dbReference>